<organism evidence="3 4">
    <name type="scientific">Cymbomonas tetramitiformis</name>
    <dbReference type="NCBI Taxonomy" id="36881"/>
    <lineage>
        <taxon>Eukaryota</taxon>
        <taxon>Viridiplantae</taxon>
        <taxon>Chlorophyta</taxon>
        <taxon>Pyramimonadophyceae</taxon>
        <taxon>Pyramimonadales</taxon>
        <taxon>Pyramimonadaceae</taxon>
        <taxon>Cymbomonas</taxon>
    </lineage>
</organism>
<evidence type="ECO:0000256" key="2">
    <source>
        <dbReference type="SAM" id="MobiDB-lite"/>
    </source>
</evidence>
<evidence type="ECO:0000313" key="4">
    <source>
        <dbReference type="Proteomes" id="UP001190700"/>
    </source>
</evidence>
<feature type="compositionally biased region" description="Basic and acidic residues" evidence="2">
    <location>
        <begin position="59"/>
        <end position="75"/>
    </location>
</feature>
<keyword evidence="4" id="KW-1185">Reference proteome</keyword>
<feature type="non-terminal residue" evidence="3">
    <location>
        <position position="1"/>
    </location>
</feature>
<comment type="caution">
    <text evidence="3">The sequence shown here is derived from an EMBL/GenBank/DDBJ whole genome shotgun (WGS) entry which is preliminary data.</text>
</comment>
<dbReference type="EMBL" id="LGRX02021961">
    <property type="protein sequence ID" value="KAK3256122.1"/>
    <property type="molecule type" value="Genomic_DNA"/>
</dbReference>
<feature type="compositionally biased region" description="Basic and acidic residues" evidence="2">
    <location>
        <begin position="143"/>
        <end position="158"/>
    </location>
</feature>
<proteinExistence type="predicted"/>
<keyword evidence="1" id="KW-0175">Coiled coil</keyword>
<sequence>SMFSPRSLAQLLWPGAEELRREKDMQERTKRLDLEARKLKENNKKGNKELQDFLRKQMDEKRERGMEAKSERNAPMDRPLLPAETSVRGGNQDQHMRKTQYRMELQDQMWEREFEKYMESEKERLQREQYLAMVEDQLYDETQQKKLEKQQQEEDLRAAWDNQAKNRR</sequence>
<feature type="region of interest" description="Disordered" evidence="2">
    <location>
        <begin position="143"/>
        <end position="168"/>
    </location>
</feature>
<name>A0AAE0FAJ9_9CHLO</name>
<feature type="coiled-coil region" evidence="1">
    <location>
        <begin position="22"/>
        <end position="56"/>
    </location>
</feature>
<dbReference type="Proteomes" id="UP001190700">
    <property type="component" value="Unassembled WGS sequence"/>
</dbReference>
<feature type="region of interest" description="Disordered" evidence="2">
    <location>
        <begin position="59"/>
        <end position="97"/>
    </location>
</feature>
<reference evidence="3 4" key="1">
    <citation type="journal article" date="2015" name="Genome Biol. Evol.">
        <title>Comparative Genomics of a Bacterivorous Green Alga Reveals Evolutionary Causalities and Consequences of Phago-Mixotrophic Mode of Nutrition.</title>
        <authorList>
            <person name="Burns J.A."/>
            <person name="Paasch A."/>
            <person name="Narechania A."/>
            <person name="Kim E."/>
        </authorList>
    </citation>
    <scope>NUCLEOTIDE SEQUENCE [LARGE SCALE GENOMIC DNA]</scope>
    <source>
        <strain evidence="3 4">PLY_AMNH</strain>
    </source>
</reference>
<evidence type="ECO:0000256" key="1">
    <source>
        <dbReference type="SAM" id="Coils"/>
    </source>
</evidence>
<gene>
    <name evidence="3" type="ORF">CYMTET_34724</name>
</gene>
<dbReference type="AlphaFoldDB" id="A0AAE0FAJ9"/>
<evidence type="ECO:0000313" key="3">
    <source>
        <dbReference type="EMBL" id="KAK3256122.1"/>
    </source>
</evidence>
<accession>A0AAE0FAJ9</accession>
<protein>
    <submittedName>
        <fullName evidence="3">Uncharacterized protein</fullName>
    </submittedName>
</protein>